<feature type="transmembrane region" description="Helical" evidence="4">
    <location>
        <begin position="104"/>
        <end position="126"/>
    </location>
</feature>
<name>A0A523S1R5_UNCAE</name>
<accession>A0A523S1R5</accession>
<keyword evidence="1 4" id="KW-0812">Transmembrane</keyword>
<evidence type="ECO:0000256" key="2">
    <source>
        <dbReference type="ARBA" id="ARBA00022989"/>
    </source>
</evidence>
<feature type="transmembrane region" description="Helical" evidence="4">
    <location>
        <begin position="47"/>
        <end position="67"/>
    </location>
</feature>
<dbReference type="PANTHER" id="PTHR11360:SF284">
    <property type="entry name" value="EG:103B4.3 PROTEIN-RELATED"/>
    <property type="match status" value="1"/>
</dbReference>
<feature type="transmembrane region" description="Helical" evidence="4">
    <location>
        <begin position="166"/>
        <end position="187"/>
    </location>
</feature>
<comment type="caution">
    <text evidence="6">The sequence shown here is derived from an EMBL/GenBank/DDBJ whole genome shotgun (WGS) entry which is preliminary data.</text>
</comment>
<evidence type="ECO:0000256" key="4">
    <source>
        <dbReference type="SAM" id="Phobius"/>
    </source>
</evidence>
<dbReference type="Gene3D" id="1.20.1250.20">
    <property type="entry name" value="MFS general substrate transporter like domains"/>
    <property type="match status" value="1"/>
</dbReference>
<evidence type="ECO:0000313" key="7">
    <source>
        <dbReference type="Proteomes" id="UP000316360"/>
    </source>
</evidence>
<proteinExistence type="predicted"/>
<dbReference type="EMBL" id="SOKJ01000115">
    <property type="protein sequence ID" value="TET11983.1"/>
    <property type="molecule type" value="Genomic_DNA"/>
</dbReference>
<protein>
    <submittedName>
        <fullName evidence="6">MFS transporter</fullName>
    </submittedName>
</protein>
<dbReference type="Proteomes" id="UP000316360">
    <property type="component" value="Unassembled WGS sequence"/>
</dbReference>
<feature type="transmembrane region" description="Helical" evidence="4">
    <location>
        <begin position="138"/>
        <end position="160"/>
    </location>
</feature>
<keyword evidence="3 4" id="KW-0472">Membrane</keyword>
<feature type="domain" description="Major facilitator superfamily (MFS) profile" evidence="5">
    <location>
        <begin position="10"/>
        <end position="289"/>
    </location>
</feature>
<dbReference type="Pfam" id="PF07690">
    <property type="entry name" value="MFS_1"/>
    <property type="match status" value="1"/>
</dbReference>
<dbReference type="InterPro" id="IPR050327">
    <property type="entry name" value="Proton-linked_MCT"/>
</dbReference>
<dbReference type="InterPro" id="IPR036259">
    <property type="entry name" value="MFS_trans_sf"/>
</dbReference>
<sequence>MSKKPLFFYGWIILALGFMAMALTYGARNSFSIFYVVLLDEFGWSRASVAGIFSVNIIIYGISAPFAGALVDRLGPKRVLLTGATILVLSTMLCSRANTLYHFYFLFGIGGAISTSLVGYPANAAVLPHWFVRRRGMAFGILGSGWGASFIIIPLVQYFITKFGWRISFILLGVLIGVVSLPLIALFSRHRPQDVGLLPDGIYPLEKANSTRKQTQNAVKVNKEWVNTNWTLKKAIRTYQFWLIFFAFLCIFGFVENLVVVHQIALLRDSGFRESFSTSIVAFWGIMVV</sequence>
<evidence type="ECO:0000259" key="5">
    <source>
        <dbReference type="PROSITE" id="PS50850"/>
    </source>
</evidence>
<feature type="transmembrane region" description="Helical" evidence="4">
    <location>
        <begin position="7"/>
        <end position="27"/>
    </location>
</feature>
<feature type="transmembrane region" description="Helical" evidence="4">
    <location>
        <begin position="79"/>
        <end position="98"/>
    </location>
</feature>
<evidence type="ECO:0000256" key="3">
    <source>
        <dbReference type="ARBA" id="ARBA00023136"/>
    </source>
</evidence>
<feature type="transmembrane region" description="Helical" evidence="4">
    <location>
        <begin position="241"/>
        <end position="265"/>
    </location>
</feature>
<feature type="non-terminal residue" evidence="6">
    <location>
        <position position="289"/>
    </location>
</feature>
<dbReference type="AlphaFoldDB" id="A0A523S1R5"/>
<dbReference type="GO" id="GO:0022857">
    <property type="term" value="F:transmembrane transporter activity"/>
    <property type="evidence" value="ECO:0007669"/>
    <property type="project" value="InterPro"/>
</dbReference>
<dbReference type="PANTHER" id="PTHR11360">
    <property type="entry name" value="MONOCARBOXYLATE TRANSPORTER"/>
    <property type="match status" value="1"/>
</dbReference>
<dbReference type="PROSITE" id="PS50850">
    <property type="entry name" value="MFS"/>
    <property type="match status" value="1"/>
</dbReference>
<dbReference type="SUPFAM" id="SSF103473">
    <property type="entry name" value="MFS general substrate transporter"/>
    <property type="match status" value="1"/>
</dbReference>
<organism evidence="6 7">
    <name type="scientific">Aerophobetes bacterium</name>
    <dbReference type="NCBI Taxonomy" id="2030807"/>
    <lineage>
        <taxon>Bacteria</taxon>
        <taxon>Candidatus Aerophobota</taxon>
    </lineage>
</organism>
<reference evidence="6 7" key="1">
    <citation type="submission" date="2019-03" db="EMBL/GenBank/DDBJ databases">
        <title>Metabolic potential of uncultured bacteria and archaea associated with petroleum seepage in deep-sea sediments.</title>
        <authorList>
            <person name="Dong X."/>
            <person name="Hubert C."/>
        </authorList>
    </citation>
    <scope>NUCLEOTIDE SEQUENCE [LARGE SCALE GENOMIC DNA]</scope>
    <source>
        <strain evidence="6">E44_bin7</strain>
    </source>
</reference>
<evidence type="ECO:0000256" key="1">
    <source>
        <dbReference type="ARBA" id="ARBA00022692"/>
    </source>
</evidence>
<evidence type="ECO:0000313" key="6">
    <source>
        <dbReference type="EMBL" id="TET11983.1"/>
    </source>
</evidence>
<gene>
    <name evidence="6" type="ORF">E3J84_02185</name>
</gene>
<dbReference type="InterPro" id="IPR011701">
    <property type="entry name" value="MFS"/>
</dbReference>
<dbReference type="InterPro" id="IPR020846">
    <property type="entry name" value="MFS_dom"/>
</dbReference>
<keyword evidence="2 4" id="KW-1133">Transmembrane helix</keyword>